<proteinExistence type="predicted"/>
<feature type="domain" description="DUF7357" evidence="3">
    <location>
        <begin position="549"/>
        <end position="694"/>
    </location>
</feature>
<dbReference type="InterPro" id="IPR056398">
    <property type="entry name" value="Tudor_Coilin"/>
</dbReference>
<organism evidence="4 5">
    <name type="scientific">Cyphellophora attinorum</name>
    <dbReference type="NCBI Taxonomy" id="1664694"/>
    <lineage>
        <taxon>Eukaryota</taxon>
        <taxon>Fungi</taxon>
        <taxon>Dikarya</taxon>
        <taxon>Ascomycota</taxon>
        <taxon>Pezizomycotina</taxon>
        <taxon>Eurotiomycetes</taxon>
        <taxon>Chaetothyriomycetidae</taxon>
        <taxon>Chaetothyriales</taxon>
        <taxon>Cyphellophoraceae</taxon>
        <taxon>Cyphellophora</taxon>
    </lineage>
</organism>
<feature type="compositionally biased region" description="Polar residues" evidence="1">
    <location>
        <begin position="1852"/>
        <end position="1867"/>
    </location>
</feature>
<evidence type="ECO:0000259" key="3">
    <source>
        <dbReference type="Pfam" id="PF24054"/>
    </source>
</evidence>
<dbReference type="InterPro" id="IPR055781">
    <property type="entry name" value="DUF7357"/>
</dbReference>
<feature type="region of interest" description="Disordered" evidence="1">
    <location>
        <begin position="1167"/>
        <end position="1284"/>
    </location>
</feature>
<dbReference type="VEuPathDB" id="FungiDB:AB675_7925"/>
<feature type="region of interest" description="Disordered" evidence="1">
    <location>
        <begin position="1718"/>
        <end position="1927"/>
    </location>
</feature>
<dbReference type="Pfam" id="PF24054">
    <property type="entry name" value="DUF7357"/>
    <property type="match status" value="1"/>
</dbReference>
<evidence type="ECO:0000313" key="4">
    <source>
        <dbReference type="EMBL" id="KPI41099.1"/>
    </source>
</evidence>
<feature type="region of interest" description="Disordered" evidence="1">
    <location>
        <begin position="778"/>
        <end position="972"/>
    </location>
</feature>
<feature type="compositionally biased region" description="Basic residues" evidence="1">
    <location>
        <begin position="793"/>
        <end position="804"/>
    </location>
</feature>
<feature type="region of interest" description="Disordered" evidence="1">
    <location>
        <begin position="1064"/>
        <end position="1084"/>
    </location>
</feature>
<dbReference type="RefSeq" id="XP_018001062.1">
    <property type="nucleotide sequence ID" value="XM_018148331.1"/>
</dbReference>
<feature type="compositionally biased region" description="Acidic residues" evidence="1">
    <location>
        <begin position="930"/>
        <end position="939"/>
    </location>
</feature>
<feature type="region of interest" description="Disordered" evidence="1">
    <location>
        <begin position="1582"/>
        <end position="1657"/>
    </location>
</feature>
<comment type="caution">
    <text evidence="4">The sequence shown here is derived from an EMBL/GenBank/DDBJ whole genome shotgun (WGS) entry which is preliminary data.</text>
</comment>
<feature type="compositionally biased region" description="Basic residues" evidence="1">
    <location>
        <begin position="1883"/>
        <end position="1898"/>
    </location>
</feature>
<dbReference type="GeneID" id="28740211"/>
<feature type="compositionally biased region" description="Polar residues" evidence="1">
    <location>
        <begin position="1343"/>
        <end position="1377"/>
    </location>
</feature>
<feature type="region of interest" description="Disordered" evidence="1">
    <location>
        <begin position="1316"/>
        <end position="1395"/>
    </location>
</feature>
<feature type="compositionally biased region" description="Polar residues" evidence="1">
    <location>
        <begin position="779"/>
        <end position="788"/>
    </location>
</feature>
<feature type="compositionally biased region" description="Basic residues" evidence="1">
    <location>
        <begin position="1918"/>
        <end position="1927"/>
    </location>
</feature>
<feature type="compositionally biased region" description="Low complexity" evidence="1">
    <location>
        <begin position="1641"/>
        <end position="1650"/>
    </location>
</feature>
<feature type="compositionally biased region" description="Basic and acidic residues" evidence="1">
    <location>
        <begin position="822"/>
        <end position="839"/>
    </location>
</feature>
<dbReference type="EMBL" id="LFJN01000010">
    <property type="protein sequence ID" value="KPI41099.1"/>
    <property type="molecule type" value="Genomic_DNA"/>
</dbReference>
<protein>
    <submittedName>
        <fullName evidence="4">Uncharacterized protein</fullName>
    </submittedName>
</protein>
<keyword evidence="5" id="KW-1185">Reference proteome</keyword>
<name>A0A0N0NN92_9EURO</name>
<dbReference type="STRING" id="1664694.A0A0N0NN92"/>
<evidence type="ECO:0000259" key="2">
    <source>
        <dbReference type="Pfam" id="PF23086"/>
    </source>
</evidence>
<gene>
    <name evidence="4" type="ORF">AB675_7925</name>
</gene>
<sequence length="1927" mass="210544">MAQHFQNELVEGIDKPLSISNRLLAQFEGLGGLNFYLINFARLAMRDIHIGGNGQRLYNHCLNNLPIIRSADSRLQMGWSEQHLLRNAGVNLFEYEHLLLASAFSEYLSEPYAAAVYNELAARYEDDDRPKPSLNSFRIFVQSANGIMATSDFPCVVDDRIRLNPYRQPEDGLLFARQPQETLCATKLAEALVSLNGRGVETSELVIAGGDVSGWFAAYAEICLGIDVTLEDEDGHELWRANAGSGRRLRLRFVRLESTPTPDVHIWLRNTDVTHTTPTSLGRVLIHSGRVLPDAIFTKVFGSAFHRLAHAESKTFANALGGLARVWELLVADDDISPDVMNPDNKSNTASWGLGLITTWSTWFPELRHLSGRMERLVMLGLALSRVALIPNLFMSRAGLISMYNSQVRKRSELKKGNIDRHGWQRHILLFGEDWNSTFPKRILNALAMFAGSWPGNMDQIPENLIGMSHEGIAAYSMMLEKGNKNGRRSKDDQVLRVVTGSVCWKQRALRKVCLGKPVYREGVHTNEQWEKIECEHLSEPLALPSKMMRLQVAIFRHTLPPTNIVFATGVGPCSHTSKSSATIFNLLEDLNDIVPLESSDGEWGLEDYVVEVAATADQEKSYECLHYLPLKSVLREDDEIVVRPLGNDDLRLWRRGGRMQITADGRHLIDGVVFSKPWVRKDSTRPGVTIPPQKKRRLLEDDEESQKENVEPLQQLLPLVAPSNEEDSEADTDYNEEIADGDIVVRDIFEDADSAEEELSDVDGQEIQLLLQDAAEVASSQDANGTLESRLRTRTRLGKRKRRSSDEVSQSDEEPFEGFESPEKTRALRDVSGHFKSVEDDESSQADGLLNEIAEAQLFREEKNLVNDEEEDASSDEDFSSEATSSESTSDSEEDSRQRDVAHSPRSAVSEEDSGSDAGSTSDASDKTSDDDDDDDDISTSSSDSDSAGTSSASSAPNVKATKVTGATSRSVVMIYRPRMKALQDPASASRPRPANSQHQVKVCIELGRTTPGPSSSTVAEDLEAARKRALSILTIEAPAAPAEVNDVIAPSIEPDDVLMKDDEQESPEIPETQPGGNENRDALPLHVQPIPEDVFAQWLALNDHERACKWLKYCFESSSTGSVGQVSLYVGYQRCFKEHRLLPGSALLLSVREVFSNAHVVDPYDPDTAIRGITPKPVADESDGPTARPTGEAATLHDEAPTPALPAVPSPKAESAPTSSPRNVDASAVRRRMIFGSLGLPSPKTPAQAKALQDKLAASARRPTSRPKPATDESKTETASASEVIDWQDKLIVSAVECEKDGVTYPPPPFPFKQFWYKSNSGQQDDHEQSERLQQSLSQSNDGDQSASVSRAHATSRSPSKNHSEEPSTAESRTVSFEKDDRDGMPMPTDFSALTDLNPSQLLPGAIIAFKQLDVDFANGFGPKMSEYKIARISKANGDNIQLILAVRDRLTAPPSDDDENRMSQFIIDAGGEDDGVRDIDFSDLLEAKLIAPSSVQVAASHDDLAHERGKPITDTQNQPSLAVSESVLPPVSEVGTSLPVPANPVTVSTPRRHEITAMMHEDGFDSAVGEYVLKPDISSQAKGLDSSQHEGVTDASNGPIQDDDLDAQDAVSSSSPFFPGEDHDGSSKGANGTDHVSSDAPMASSSPPISPQLTVDYPSISRFELNSDLPEQIRASGHSSSHPDAQHVSPIPEADITLIPSVQDGHIDIISESNSMAHDGSEPEDGSNNAASTPASFLGRQLDGGQDSSFQVSDEDDGSFDSDGSLPSLRDLSSSQKRKIMTRATKVTREVLPPEPTRRSTRSSSGSKAYKQSLAGQIDGVDDSDEHELPPLKNGSIKLNGSGPRLSQVPPNTQFVDLTLSSDPVSAPDSDGDESSYKPNGHKRKQTVRKGRSARKVPSDSESEASFGIGTRKFLTSRKTRSLV</sequence>
<feature type="compositionally biased region" description="Acidic residues" evidence="1">
    <location>
        <begin position="868"/>
        <end position="881"/>
    </location>
</feature>
<reference evidence="4 5" key="1">
    <citation type="submission" date="2015-06" db="EMBL/GenBank/DDBJ databases">
        <title>Draft genome of the ant-associated black yeast Phialophora attae CBS 131958.</title>
        <authorList>
            <person name="Moreno L.F."/>
            <person name="Stielow B.J."/>
            <person name="de Hoog S."/>
            <person name="Vicente V.A."/>
            <person name="Weiss V.A."/>
            <person name="de Vries M."/>
            <person name="Cruz L.M."/>
            <person name="Souza E.M."/>
        </authorList>
    </citation>
    <scope>NUCLEOTIDE SEQUENCE [LARGE SCALE GENOMIC DNA]</scope>
    <source>
        <strain evidence="4 5">CBS 131958</strain>
    </source>
</reference>
<dbReference type="Pfam" id="PF23086">
    <property type="entry name" value="Tudor_Coilin"/>
    <property type="match status" value="1"/>
</dbReference>
<dbReference type="Proteomes" id="UP000038010">
    <property type="component" value="Unassembled WGS sequence"/>
</dbReference>
<feature type="compositionally biased region" description="Acidic residues" evidence="1">
    <location>
        <begin position="725"/>
        <end position="738"/>
    </location>
</feature>
<evidence type="ECO:0000256" key="1">
    <source>
        <dbReference type="SAM" id="MobiDB-lite"/>
    </source>
</evidence>
<accession>A0A0N0NN92</accession>
<feature type="domain" description="Coilin tudor" evidence="2">
    <location>
        <begin position="1390"/>
        <end position="1493"/>
    </location>
</feature>
<dbReference type="OrthoDB" id="3344043at2759"/>
<evidence type="ECO:0000313" key="5">
    <source>
        <dbReference type="Proteomes" id="UP000038010"/>
    </source>
</evidence>
<feature type="compositionally biased region" description="Low complexity" evidence="1">
    <location>
        <begin position="940"/>
        <end position="957"/>
    </location>
</feature>
<feature type="region of interest" description="Disordered" evidence="1">
    <location>
        <begin position="685"/>
        <end position="738"/>
    </location>
</feature>
<feature type="compositionally biased region" description="Low complexity" evidence="1">
    <location>
        <begin position="1249"/>
        <end position="1262"/>
    </location>
</feature>
<feature type="compositionally biased region" description="Polar residues" evidence="1">
    <location>
        <begin position="1729"/>
        <end position="1738"/>
    </location>
</feature>